<protein>
    <submittedName>
        <fullName evidence="7">(diamondback moth) hypothetical protein</fullName>
    </submittedName>
</protein>
<gene>
    <name evidence="7" type="ORF">PLXY2_LOCUS16859</name>
</gene>
<dbReference type="EMBL" id="CAJHNJ030000693">
    <property type="protein sequence ID" value="CAG9138598.1"/>
    <property type="molecule type" value="Genomic_DNA"/>
</dbReference>
<dbReference type="InterPro" id="IPR011009">
    <property type="entry name" value="Kinase-like_dom_sf"/>
</dbReference>
<sequence length="336" mass="36086">MRVGMLAVFTGLTLTCGTHGNVRLSDVAPDTLFLDVEESMRARWDDITVGGVAGRGAFGTVYRGKWRGQAVAVKALQPIPGSKQGGKHMAVAVKALQPIPGSKQGGKHMQAAASRWERDPASGACRAYCALRQELGVLRALRHAGVVPLRAVCAAPLALLTPLAPMGALDGVLLQYRSVGSRVGARAGRRLVLQVARAIEYLHASRTVYRDLKSENVLVWAMPTPQEAAAAELSPNPVNVHIKLGDYGISRIAPPSGTKGFGGTEGFMAPEIMRYNGEEEYNEKVDCFSFGMLLYEVLTLRQPFEGHEAVKEAVLDGARPALNARVSVMFVDVDLQ</sequence>
<proteinExistence type="predicted"/>
<name>A0A8S4GHY1_PLUXY</name>
<keyword evidence="5" id="KW-0732">Signal</keyword>
<dbReference type="GO" id="GO:0004674">
    <property type="term" value="F:protein serine/threonine kinase activity"/>
    <property type="evidence" value="ECO:0007669"/>
    <property type="project" value="TreeGrafter"/>
</dbReference>
<evidence type="ECO:0000313" key="8">
    <source>
        <dbReference type="Proteomes" id="UP000653454"/>
    </source>
</evidence>
<keyword evidence="2" id="KW-0547">Nucleotide-binding</keyword>
<dbReference type="SMART" id="SM00220">
    <property type="entry name" value="S_TKc"/>
    <property type="match status" value="1"/>
</dbReference>
<evidence type="ECO:0000256" key="1">
    <source>
        <dbReference type="ARBA" id="ARBA00022679"/>
    </source>
</evidence>
<dbReference type="GO" id="GO:0005524">
    <property type="term" value="F:ATP binding"/>
    <property type="evidence" value="ECO:0007669"/>
    <property type="project" value="UniProtKB-KW"/>
</dbReference>
<evidence type="ECO:0000256" key="2">
    <source>
        <dbReference type="ARBA" id="ARBA00022741"/>
    </source>
</evidence>
<dbReference type="InterPro" id="IPR000719">
    <property type="entry name" value="Prot_kinase_dom"/>
</dbReference>
<keyword evidence="8" id="KW-1185">Reference proteome</keyword>
<accession>A0A8S4GHY1</accession>
<evidence type="ECO:0000313" key="7">
    <source>
        <dbReference type="EMBL" id="CAG9138598.1"/>
    </source>
</evidence>
<reference evidence="7" key="1">
    <citation type="submission" date="2020-11" db="EMBL/GenBank/DDBJ databases">
        <authorList>
            <person name="Whiteford S."/>
        </authorList>
    </citation>
    <scope>NUCLEOTIDE SEQUENCE</scope>
</reference>
<keyword evidence="1" id="KW-0808">Transferase</keyword>
<dbReference type="SUPFAM" id="SSF56112">
    <property type="entry name" value="Protein kinase-like (PK-like)"/>
    <property type="match status" value="1"/>
</dbReference>
<dbReference type="PANTHER" id="PTHR44329">
    <property type="entry name" value="SERINE/THREONINE-PROTEIN KINASE TNNI3K-RELATED"/>
    <property type="match status" value="1"/>
</dbReference>
<evidence type="ECO:0000259" key="6">
    <source>
        <dbReference type="PROSITE" id="PS50011"/>
    </source>
</evidence>
<keyword evidence="4" id="KW-0067">ATP-binding</keyword>
<organism evidence="7 8">
    <name type="scientific">Plutella xylostella</name>
    <name type="common">Diamondback moth</name>
    <name type="synonym">Plutella maculipennis</name>
    <dbReference type="NCBI Taxonomy" id="51655"/>
    <lineage>
        <taxon>Eukaryota</taxon>
        <taxon>Metazoa</taxon>
        <taxon>Ecdysozoa</taxon>
        <taxon>Arthropoda</taxon>
        <taxon>Hexapoda</taxon>
        <taxon>Insecta</taxon>
        <taxon>Pterygota</taxon>
        <taxon>Neoptera</taxon>
        <taxon>Endopterygota</taxon>
        <taxon>Lepidoptera</taxon>
        <taxon>Glossata</taxon>
        <taxon>Ditrysia</taxon>
        <taxon>Yponomeutoidea</taxon>
        <taxon>Plutellidae</taxon>
        <taxon>Plutella</taxon>
    </lineage>
</organism>
<evidence type="ECO:0000256" key="5">
    <source>
        <dbReference type="SAM" id="SignalP"/>
    </source>
</evidence>
<keyword evidence="3" id="KW-0418">Kinase</keyword>
<dbReference type="Gene3D" id="3.30.200.20">
    <property type="entry name" value="Phosphorylase Kinase, domain 1"/>
    <property type="match status" value="1"/>
</dbReference>
<feature type="signal peptide" evidence="5">
    <location>
        <begin position="1"/>
        <end position="20"/>
    </location>
</feature>
<evidence type="ECO:0000256" key="4">
    <source>
        <dbReference type="ARBA" id="ARBA00022840"/>
    </source>
</evidence>
<dbReference type="PANTHER" id="PTHR44329:SF288">
    <property type="entry name" value="MITOGEN-ACTIVATED PROTEIN KINASE KINASE KINASE 20"/>
    <property type="match status" value="1"/>
</dbReference>
<comment type="caution">
    <text evidence="7">The sequence shown here is derived from an EMBL/GenBank/DDBJ whole genome shotgun (WGS) entry which is preliminary data.</text>
</comment>
<feature type="chain" id="PRO_5035916742" evidence="5">
    <location>
        <begin position="21"/>
        <end position="336"/>
    </location>
</feature>
<dbReference type="Proteomes" id="UP000653454">
    <property type="component" value="Unassembled WGS sequence"/>
</dbReference>
<dbReference type="PIRSF" id="PIRSF000654">
    <property type="entry name" value="Integrin-linked_kinase"/>
    <property type="match status" value="1"/>
</dbReference>
<evidence type="ECO:0000256" key="3">
    <source>
        <dbReference type="ARBA" id="ARBA00022777"/>
    </source>
</evidence>
<dbReference type="Gene3D" id="1.10.510.10">
    <property type="entry name" value="Transferase(Phosphotransferase) domain 1"/>
    <property type="match status" value="1"/>
</dbReference>
<dbReference type="InterPro" id="IPR051681">
    <property type="entry name" value="Ser/Thr_Kinases-Pseudokinases"/>
</dbReference>
<feature type="domain" description="Protein kinase" evidence="6">
    <location>
        <begin position="47"/>
        <end position="336"/>
    </location>
</feature>
<dbReference type="Pfam" id="PF00069">
    <property type="entry name" value="Pkinase"/>
    <property type="match status" value="1"/>
</dbReference>
<dbReference type="AlphaFoldDB" id="A0A8S4GHY1"/>
<dbReference type="PROSITE" id="PS50011">
    <property type="entry name" value="PROTEIN_KINASE_DOM"/>
    <property type="match status" value="1"/>
</dbReference>